<dbReference type="PANTHER" id="PTHR24347">
    <property type="entry name" value="SERINE/THREONINE-PROTEIN KINASE"/>
    <property type="match status" value="1"/>
</dbReference>
<dbReference type="RefSeq" id="WP_073537692.1">
    <property type="nucleotide sequence ID" value="NZ_CP018335.1"/>
</dbReference>
<dbReference type="InterPro" id="IPR000719">
    <property type="entry name" value="Prot_kinase_dom"/>
</dbReference>
<keyword evidence="1" id="KW-0547">Nucleotide-binding</keyword>
<reference evidence="3 4" key="1">
    <citation type="submission" date="2016-12" db="EMBL/GenBank/DDBJ databases">
        <title>Complete genome sequence of Clostridium kluyveri JZZ isolated from the pit mud of a Chinese flavor liquor-making factory.</title>
        <authorList>
            <person name="Wang Y."/>
        </authorList>
    </citation>
    <scope>NUCLEOTIDE SEQUENCE [LARGE SCALE GENOMIC DNA]</scope>
    <source>
        <strain evidence="3 4">JZZ</strain>
    </source>
</reference>
<keyword evidence="3" id="KW-0418">Kinase</keyword>
<keyword evidence="1" id="KW-0067">ATP-binding</keyword>
<evidence type="ECO:0000313" key="3">
    <source>
        <dbReference type="EMBL" id="APM37996.1"/>
    </source>
</evidence>
<evidence type="ECO:0000259" key="2">
    <source>
        <dbReference type="PROSITE" id="PS50011"/>
    </source>
</evidence>
<dbReference type="AlphaFoldDB" id="A0A1L5F4P4"/>
<dbReference type="GO" id="GO:0005524">
    <property type="term" value="F:ATP binding"/>
    <property type="evidence" value="ECO:0007669"/>
    <property type="project" value="UniProtKB-UniRule"/>
</dbReference>
<organism evidence="3 4">
    <name type="scientific">Clostridium kluyveri</name>
    <dbReference type="NCBI Taxonomy" id="1534"/>
    <lineage>
        <taxon>Bacteria</taxon>
        <taxon>Bacillati</taxon>
        <taxon>Bacillota</taxon>
        <taxon>Clostridia</taxon>
        <taxon>Eubacteriales</taxon>
        <taxon>Clostridiaceae</taxon>
        <taxon>Clostridium</taxon>
    </lineage>
</organism>
<evidence type="ECO:0000313" key="4">
    <source>
        <dbReference type="Proteomes" id="UP000184604"/>
    </source>
</evidence>
<dbReference type="EMBL" id="CP018335">
    <property type="protein sequence ID" value="APM37996.1"/>
    <property type="molecule type" value="Genomic_DNA"/>
</dbReference>
<gene>
    <name evidence="3" type="ORF">BS101_04235</name>
</gene>
<dbReference type="SMART" id="SM00220">
    <property type="entry name" value="S_TKc"/>
    <property type="match status" value="1"/>
</dbReference>
<dbReference type="SUPFAM" id="SSF56112">
    <property type="entry name" value="Protein kinase-like (PK-like)"/>
    <property type="match status" value="1"/>
</dbReference>
<keyword evidence="3" id="KW-0808">Transferase</keyword>
<feature type="domain" description="Protein kinase" evidence="2">
    <location>
        <begin position="21"/>
        <end position="243"/>
    </location>
</feature>
<dbReference type="PROSITE" id="PS00107">
    <property type="entry name" value="PROTEIN_KINASE_ATP"/>
    <property type="match status" value="1"/>
</dbReference>
<feature type="binding site" evidence="1">
    <location>
        <position position="48"/>
    </location>
    <ligand>
        <name>ATP</name>
        <dbReference type="ChEBI" id="CHEBI:30616"/>
    </ligand>
</feature>
<sequence>MVLIPIFRKRIYPPDYLVDKYKIIKLIGEGRFGICYLVHAQDRTYIFKQIKPKIMKKYKNKIIFEQQILSDIDYPLIPKIIDVINRDNIYGYILEYKKGSTLEQMIFGDNHQFKSFEIYTIASKLIKIIKYLHKKNIVHRDIRLPNVIVNQKDVYLIDFGLARPIDNKKYVYCEDFSYLGHLLIHLYYSSFKKTSRKSRPWYNELGLSSEELNFLKKLLGLNDVYKNIFNLEEDFFKLKITQL</sequence>
<dbReference type="InterPro" id="IPR011009">
    <property type="entry name" value="Kinase-like_dom_sf"/>
</dbReference>
<name>A0A1L5F4P4_CLOKL</name>
<dbReference type="InterPro" id="IPR017441">
    <property type="entry name" value="Protein_kinase_ATP_BS"/>
</dbReference>
<proteinExistence type="predicted"/>
<dbReference type="Proteomes" id="UP000184604">
    <property type="component" value="Chromosome"/>
</dbReference>
<dbReference type="Gene3D" id="1.10.510.10">
    <property type="entry name" value="Transferase(Phosphotransferase) domain 1"/>
    <property type="match status" value="1"/>
</dbReference>
<dbReference type="Pfam" id="PF00069">
    <property type="entry name" value="Pkinase"/>
    <property type="match status" value="1"/>
</dbReference>
<dbReference type="PROSITE" id="PS50011">
    <property type="entry name" value="PROTEIN_KINASE_DOM"/>
    <property type="match status" value="1"/>
</dbReference>
<dbReference type="OrthoDB" id="9788659at2"/>
<accession>A0A1L5F4P4</accession>
<evidence type="ECO:0000256" key="1">
    <source>
        <dbReference type="PROSITE-ProRule" id="PRU10141"/>
    </source>
</evidence>
<dbReference type="GO" id="GO:0004672">
    <property type="term" value="F:protein kinase activity"/>
    <property type="evidence" value="ECO:0007669"/>
    <property type="project" value="InterPro"/>
</dbReference>
<protein>
    <submittedName>
        <fullName evidence="3">Protein kinase</fullName>
    </submittedName>
</protein>
<dbReference type="CDD" id="cd00180">
    <property type="entry name" value="PKc"/>
    <property type="match status" value="1"/>
</dbReference>